<dbReference type="PANTHER" id="PTHR12515">
    <property type="entry name" value="STERILE ALPHA MOTIF DOMAIN CONTAINING PROTEIN 4-RELATED"/>
    <property type="match status" value="1"/>
</dbReference>
<comment type="caution">
    <text evidence="6">The sequence shown here is derived from an EMBL/GenBank/DDBJ whole genome shotgun (WGS) entry which is preliminary data.</text>
</comment>
<dbReference type="GO" id="GO:0003729">
    <property type="term" value="F:mRNA binding"/>
    <property type="evidence" value="ECO:0007669"/>
    <property type="project" value="TreeGrafter"/>
</dbReference>
<gene>
    <name evidence="6" type="ORF">INT47_012257</name>
</gene>
<dbReference type="Gene3D" id="1.10.150.50">
    <property type="entry name" value="Transcription Factor, Ets-1"/>
    <property type="match status" value="1"/>
</dbReference>
<dbReference type="InterPro" id="IPR013761">
    <property type="entry name" value="SAM/pointed_sf"/>
</dbReference>
<evidence type="ECO:0000256" key="4">
    <source>
        <dbReference type="SAM" id="MobiDB-lite"/>
    </source>
</evidence>
<organism evidence="6 7">
    <name type="scientific">Mucor saturninus</name>
    <dbReference type="NCBI Taxonomy" id="64648"/>
    <lineage>
        <taxon>Eukaryota</taxon>
        <taxon>Fungi</taxon>
        <taxon>Fungi incertae sedis</taxon>
        <taxon>Mucoromycota</taxon>
        <taxon>Mucoromycotina</taxon>
        <taxon>Mucoromycetes</taxon>
        <taxon>Mucorales</taxon>
        <taxon>Mucorineae</taxon>
        <taxon>Mucoraceae</taxon>
        <taxon>Mucor</taxon>
    </lineage>
</organism>
<feature type="region of interest" description="Disordered" evidence="4">
    <location>
        <begin position="212"/>
        <end position="234"/>
    </location>
</feature>
<keyword evidence="7" id="KW-1185">Reference proteome</keyword>
<feature type="region of interest" description="Disordered" evidence="4">
    <location>
        <begin position="377"/>
        <end position="427"/>
    </location>
</feature>
<dbReference type="SMART" id="SM00454">
    <property type="entry name" value="SAM"/>
    <property type="match status" value="1"/>
</dbReference>
<dbReference type="PANTHER" id="PTHR12515:SF5">
    <property type="entry name" value="PROTEIN SMAUG"/>
    <property type="match status" value="1"/>
</dbReference>
<dbReference type="EMBL" id="JAEPRD010000026">
    <property type="protein sequence ID" value="KAG2207204.1"/>
    <property type="molecule type" value="Genomic_DNA"/>
</dbReference>
<dbReference type="InterPro" id="IPR001660">
    <property type="entry name" value="SAM"/>
</dbReference>
<dbReference type="PROSITE" id="PS50105">
    <property type="entry name" value="SAM_DOMAIN"/>
    <property type="match status" value="1"/>
</dbReference>
<dbReference type="OrthoDB" id="2324139at2759"/>
<proteinExistence type="predicted"/>
<feature type="region of interest" description="Disordered" evidence="4">
    <location>
        <begin position="269"/>
        <end position="312"/>
    </location>
</feature>
<protein>
    <recommendedName>
        <fullName evidence="5">SAM domain-containing protein</fullName>
    </recommendedName>
</protein>
<feature type="compositionally biased region" description="Polar residues" evidence="4">
    <location>
        <begin position="303"/>
        <end position="312"/>
    </location>
</feature>
<dbReference type="GO" id="GO:0000289">
    <property type="term" value="P:nuclear-transcribed mRNA poly(A) tail shortening"/>
    <property type="evidence" value="ECO:0007669"/>
    <property type="project" value="TreeGrafter"/>
</dbReference>
<evidence type="ECO:0000313" key="7">
    <source>
        <dbReference type="Proteomes" id="UP000603453"/>
    </source>
</evidence>
<dbReference type="InterPro" id="IPR057327">
    <property type="entry name" value="Vts1_dom"/>
</dbReference>
<feature type="compositionally biased region" description="Low complexity" evidence="4">
    <location>
        <begin position="269"/>
        <end position="292"/>
    </location>
</feature>
<dbReference type="Pfam" id="PF00536">
    <property type="entry name" value="SAM_1"/>
    <property type="match status" value="1"/>
</dbReference>
<evidence type="ECO:0000313" key="6">
    <source>
        <dbReference type="EMBL" id="KAG2207204.1"/>
    </source>
</evidence>
<accession>A0A8H7VAG2</accession>
<dbReference type="Proteomes" id="UP000603453">
    <property type="component" value="Unassembled WGS sequence"/>
</dbReference>
<evidence type="ECO:0000259" key="5">
    <source>
        <dbReference type="PROSITE" id="PS50105"/>
    </source>
</evidence>
<name>A0A8H7VAG2_9FUNG</name>
<dbReference type="AlphaFoldDB" id="A0A8H7VAG2"/>
<keyword evidence="2" id="KW-0963">Cytoplasm</keyword>
<dbReference type="InterPro" id="IPR050897">
    <property type="entry name" value="SMAUG/VTS1_RNA-bind"/>
</dbReference>
<dbReference type="Pfam" id="PF25479">
    <property type="entry name" value="Vts1"/>
    <property type="match status" value="1"/>
</dbReference>
<feature type="domain" description="SAM" evidence="5">
    <location>
        <begin position="450"/>
        <end position="508"/>
    </location>
</feature>
<keyword evidence="3" id="KW-0694">RNA-binding</keyword>
<reference evidence="6" key="1">
    <citation type="submission" date="2020-12" db="EMBL/GenBank/DDBJ databases">
        <title>Metabolic potential, ecology and presence of endohyphal bacteria is reflected in genomic diversity of Mucoromycotina.</title>
        <authorList>
            <person name="Muszewska A."/>
            <person name="Okrasinska A."/>
            <person name="Steczkiewicz K."/>
            <person name="Drgas O."/>
            <person name="Orlowska M."/>
            <person name="Perlinska-Lenart U."/>
            <person name="Aleksandrzak-Piekarczyk T."/>
            <person name="Szatraj K."/>
            <person name="Zielenkiewicz U."/>
            <person name="Pilsyk S."/>
            <person name="Malc E."/>
            <person name="Mieczkowski P."/>
            <person name="Kruszewska J.S."/>
            <person name="Biernat P."/>
            <person name="Pawlowska J."/>
        </authorList>
    </citation>
    <scope>NUCLEOTIDE SEQUENCE</scope>
    <source>
        <strain evidence="6">WA0000017839</strain>
    </source>
</reference>
<dbReference type="SUPFAM" id="SSF47769">
    <property type="entry name" value="SAM/Pointed domain"/>
    <property type="match status" value="1"/>
</dbReference>
<evidence type="ECO:0000256" key="1">
    <source>
        <dbReference type="ARBA" id="ARBA00004496"/>
    </source>
</evidence>
<evidence type="ECO:0000256" key="3">
    <source>
        <dbReference type="ARBA" id="ARBA00022884"/>
    </source>
</evidence>
<comment type="subcellular location">
    <subcellularLocation>
        <location evidence="1">Cytoplasm</location>
    </subcellularLocation>
</comment>
<dbReference type="GO" id="GO:0000932">
    <property type="term" value="C:P-body"/>
    <property type="evidence" value="ECO:0007669"/>
    <property type="project" value="TreeGrafter"/>
</dbReference>
<evidence type="ECO:0000256" key="2">
    <source>
        <dbReference type="ARBA" id="ARBA00022490"/>
    </source>
</evidence>
<sequence length="783" mass="87949">MAATHNVHRVMEENLFGAFQRQPSFGSFRSSLTASDLVSSQRRQASSSSVTSHTMPLQYKCRPSSDILQTQPTMRDKDSPEAEAIDRWFENIQRYEQMLEEVAAASLDQGFKDELHNINQWLRCRSDAERTATLYTVVQNASQIQIRFLITVLQQLASTNHDPYPAGQDNSSEVQQYQQAFSNHHQKKTGLSSQSVISTESEYECRKRQMMYPPTTTRRRTPLQSAMSEPDDLRRRNRDLFLSRPLGLSHPGPLLELALATREAVKGTVTTTTSSTTSSSTLSSSSSSASDTGGLFSSPPRLRNSSSTKSLFSDTPDWPFPLCSAKKDSWSFIKPVTPTASSTPKKEDLLPWAIQEESTESTLELAQARLRQDDKVISPPVKWTPPPSALQFLSSPPPTAVGEDNNTDDESDSSSSKPLTGLARRRKRSSAARALKDKMAAEAVDFDLMEDVQNWLRSLRLHKYGHAFIGLDWKQVVRMSDQDMLDAGVNTIGARRKLLKVFENVQRHCIENVSLFLSPKMLIKSISLILLAAASTTFACEMDCRRGVSRNFADAYAPVIKDSIDNLHAQLTKSINKVAVPAVITEKIEKTELQDDIEDSIDASLTEFINFATSEKKLAEGFYQVTFNEELPYKGDCNSPKRLERKMPPKGESWTMDECNKMDYRCGNPPSICYFLEDVKARCVGRMRRQLTEYASYDNGALVKSLVRDTRKSIYSTFGNNGAGKLSENNQVEAYIAKVVSATIRTLDIWVAEDVKQLCDKPSQKELCNNFDHQIKLEILKWP</sequence>